<name>A0AAE3GY64_9BACT</name>
<dbReference type="AlphaFoldDB" id="A0AAE3GY64"/>
<comment type="caution">
    <text evidence="1">The sequence shown here is derived from an EMBL/GenBank/DDBJ whole genome shotgun (WGS) entry which is preliminary data.</text>
</comment>
<organism evidence="1 2">
    <name type="scientific">Lacihabitans soyangensis</name>
    <dbReference type="NCBI Taxonomy" id="869394"/>
    <lineage>
        <taxon>Bacteria</taxon>
        <taxon>Pseudomonadati</taxon>
        <taxon>Bacteroidota</taxon>
        <taxon>Cytophagia</taxon>
        <taxon>Cytophagales</taxon>
        <taxon>Leadbetterellaceae</taxon>
        <taxon>Lacihabitans</taxon>
    </lineage>
</organism>
<keyword evidence="2" id="KW-1185">Reference proteome</keyword>
<dbReference type="EMBL" id="RJUF01000001">
    <property type="protein sequence ID" value="MCP9761449.1"/>
    <property type="molecule type" value="Genomic_DNA"/>
</dbReference>
<evidence type="ECO:0000313" key="2">
    <source>
        <dbReference type="Proteomes" id="UP001204144"/>
    </source>
</evidence>
<dbReference type="Gene3D" id="3.30.160.250">
    <property type="match status" value="1"/>
</dbReference>
<reference evidence="1 2" key="1">
    <citation type="submission" date="2018-11" db="EMBL/GenBank/DDBJ databases">
        <title>Novel bacteria species description.</title>
        <authorList>
            <person name="Han J.-H."/>
        </authorList>
    </citation>
    <scope>NUCLEOTIDE SEQUENCE [LARGE SCALE GENOMIC DNA]</scope>
    <source>
        <strain evidence="1 2">KCTC23259</strain>
    </source>
</reference>
<evidence type="ECO:0000313" key="1">
    <source>
        <dbReference type="EMBL" id="MCP9761449.1"/>
    </source>
</evidence>
<protein>
    <recommendedName>
        <fullName evidence="3">2-oxoisovalerate dehydrogenase</fullName>
    </recommendedName>
</protein>
<dbReference type="RefSeq" id="WP_255035186.1">
    <property type="nucleotide sequence ID" value="NZ_RJUF01000001.1"/>
</dbReference>
<accession>A0AAE3GY64</accession>
<dbReference type="Proteomes" id="UP001204144">
    <property type="component" value="Unassembled WGS sequence"/>
</dbReference>
<proteinExistence type="predicted"/>
<evidence type="ECO:0008006" key="3">
    <source>
        <dbReference type="Google" id="ProtNLM"/>
    </source>
</evidence>
<sequence length="64" mass="7391">MQQITFQIKQDVESGGYFAESHILENEQIITEGDSFLELETNIKDALNCHFNNPNEIKYELVSN</sequence>
<gene>
    <name evidence="1" type="ORF">EGI31_00670</name>
</gene>